<dbReference type="InterPro" id="IPR052636">
    <property type="entry name" value="UDP-D-xylose:L-fucose_XylT"/>
</dbReference>
<gene>
    <name evidence="2" type="ORF">CDEB00056_LOCUS17839</name>
</gene>
<dbReference type="GO" id="GO:0005794">
    <property type="term" value="C:Golgi apparatus"/>
    <property type="evidence" value="ECO:0007669"/>
    <property type="project" value="TreeGrafter"/>
</dbReference>
<protein>
    <recommendedName>
        <fullName evidence="1">Nucleotide-diphospho-sugar transferase domain-containing protein</fullName>
    </recommendedName>
</protein>
<feature type="domain" description="Nucleotide-diphospho-sugar transferase" evidence="1">
    <location>
        <begin position="313"/>
        <end position="529"/>
    </location>
</feature>
<dbReference type="PANTHER" id="PTHR47032">
    <property type="entry name" value="UDP-D-XYLOSE:L-FUCOSE ALPHA-1,3-D-XYLOSYLTRANSFERASE-RELATED"/>
    <property type="match status" value="1"/>
</dbReference>
<reference evidence="2" key="1">
    <citation type="submission" date="2021-01" db="EMBL/GenBank/DDBJ databases">
        <authorList>
            <person name="Corre E."/>
            <person name="Pelletier E."/>
            <person name="Niang G."/>
            <person name="Scheremetjew M."/>
            <person name="Finn R."/>
            <person name="Kale V."/>
            <person name="Holt S."/>
            <person name="Cochrane G."/>
            <person name="Meng A."/>
            <person name="Brown T."/>
            <person name="Cohen L."/>
        </authorList>
    </citation>
    <scope>NUCLEOTIDE SEQUENCE</scope>
    <source>
        <strain evidence="2">MM31A-1</strain>
    </source>
</reference>
<dbReference type="AlphaFoldDB" id="A0A7S3QCT6"/>
<evidence type="ECO:0000313" key="2">
    <source>
        <dbReference type="EMBL" id="CAE0472986.1"/>
    </source>
</evidence>
<dbReference type="InterPro" id="IPR005069">
    <property type="entry name" value="Nucl-diP-sugar_transferase"/>
</dbReference>
<dbReference type="PANTHER" id="PTHR47032:SF1">
    <property type="entry name" value="UDP-D-XYLOSE:L-FUCOSE ALPHA-1,3-D-XYLOSYLTRANSFERASE-RELATED"/>
    <property type="match status" value="1"/>
</dbReference>
<evidence type="ECO:0000259" key="1">
    <source>
        <dbReference type="Pfam" id="PF03407"/>
    </source>
</evidence>
<organism evidence="2">
    <name type="scientific">Chaetoceros debilis</name>
    <dbReference type="NCBI Taxonomy" id="122233"/>
    <lineage>
        <taxon>Eukaryota</taxon>
        <taxon>Sar</taxon>
        <taxon>Stramenopiles</taxon>
        <taxon>Ochrophyta</taxon>
        <taxon>Bacillariophyta</taxon>
        <taxon>Coscinodiscophyceae</taxon>
        <taxon>Chaetocerotophycidae</taxon>
        <taxon>Chaetocerotales</taxon>
        <taxon>Chaetocerotaceae</taxon>
        <taxon>Chaetoceros</taxon>
    </lineage>
</organism>
<proteinExistence type="predicted"/>
<sequence length="594" mass="67808">MIRRRNLNIDSGGVQLRKSSSGSRKSSVRTLVLCLISFYLGLASTTLLSSSSSSASAKNDIEQITKDNEHAKEIMLIKREFVMMQKDFEKKIAKAKKSVNSAAASSSLGGDASPFFDRSLKNLAHGMSKVSRLDFVTQFDFGSPTDKSKGGDVIMLYNNDKSIPTSKTDIVLGTNGKGVESLPLSESTKNCDWINVVTIPPKNDRVCTALLPNTDDWHIRRWKREGDSFRSVNRGQTDRGRTFRVPTEGTIKQHWGMLETYFKNFDEIRAELEPIAKKIAKDNTIIVMTCNMGQSELLMNFVCNAKAKGLSTENVLVFPTDQETKDLAEGLGLATFYDEKNFGRLPSGEARAYGDRTFTAMMFAKVVCVQIINFMGYDLLFQDVDVVWYKNPLEYFHDKKNPHYNFDMYFQDDGARGPRYAPYSANSGFYYVRNNEMTKYFFTSLLYSGDQILECSSHQQVLIQVMTEHASHFGLRVKVLERDMEEFPGGWHYHRNNKTFMKKLIDGKVNPQIFHMSWTKNKDNKIKFFQQMAEWYTEDKCIQRKRKDIADEDSSLVESCCLSEPNIVCHYRDKPSKIPCKDSDPIDKGHPSFW</sequence>
<dbReference type="Pfam" id="PF03407">
    <property type="entry name" value="Nucleotid_trans"/>
    <property type="match status" value="1"/>
</dbReference>
<dbReference type="GO" id="GO:0016757">
    <property type="term" value="F:glycosyltransferase activity"/>
    <property type="evidence" value="ECO:0007669"/>
    <property type="project" value="TreeGrafter"/>
</dbReference>
<name>A0A7S3QCT6_9STRA</name>
<accession>A0A7S3QCT6</accession>
<dbReference type="EMBL" id="HBIO01023212">
    <property type="protein sequence ID" value="CAE0472986.1"/>
    <property type="molecule type" value="Transcribed_RNA"/>
</dbReference>